<evidence type="ECO:0008006" key="4">
    <source>
        <dbReference type="Google" id="ProtNLM"/>
    </source>
</evidence>
<keyword evidence="3" id="KW-1185">Reference proteome</keyword>
<dbReference type="Pfam" id="PF01603">
    <property type="entry name" value="B56"/>
    <property type="match status" value="1"/>
</dbReference>
<dbReference type="InterPro" id="IPR011989">
    <property type="entry name" value="ARM-like"/>
</dbReference>
<accession>A0ABR2K5F7</accession>
<feature type="compositionally biased region" description="Low complexity" evidence="1">
    <location>
        <begin position="318"/>
        <end position="339"/>
    </location>
</feature>
<gene>
    <name evidence="2" type="ORF">M9Y10_041828</name>
</gene>
<sequence length="807" mass="90020">MQNTYNLANFDFNSIPITKPAKNKPTIQVNQSGAANAKSSGKKDTPQTPTAAHLQAQAQKQLLSQSQIIVVKQPQSQNLPALNSPHIHEQQHPAPPPQQQAKPQNNDERITNLLGRILQIEKNDHQRRAMLLKSVKLFLSQKNPALTQPMISLFLLVFKSVFSTAPPFSVITKSYRHIYFNPRDHPEDVSICYQLFEIINCLQPAYPNDLLQSLVRRLSSASISDRNGAKKCLISIDIQYSPFLLHTLCLEMIPPPPHGIDTLLELTTELLKHYKSTNLANNKCGSNTSSQKHSSSEKSTPSSPKSNHNQSPSLQNHKLNSNLETNKLSNSKLNSNTNSYNVLPSVPISIPNPKNNQSSTTKSSTSNNQKSNVNSNKAANPKKNQHVNMPTVPISVPNPHSKPKLTVKINTDNKTNLIKNPKSNDASNQNVKTNANSNETIKPNLNPKLKANDPIKASSNQILKPNEPTKTKSNSNPTQNPNDATETNSKSNSNDITKSNPNETVKSNANAKSDQNQISNSIDIAKPNPNETGKSNANAKSNPNQISNFKSSPDKSSTTISPNSNSSSSLIPLTKSNSDSRLIPPVTQPSIKPPTSALKTELENEAIVIHLREKLEASTNDSLFSELQRTFRLLHFAPHFQAFFHPLVTAMTTLISKNENLAHESRRFLLNYWPRLDPQKAVLFLQEATTLCKEGPEIEEFVWQRLSWRASSIQWQIAMEGLNFISQTYQRATEFDNSVLIYLLKDTIQHHWNNNVKNKAADVLQLVDKGEARAPKVFPIDKWSLLKSQAETNYPDTDFTGRRRRKK</sequence>
<evidence type="ECO:0000256" key="1">
    <source>
        <dbReference type="SAM" id="MobiDB-lite"/>
    </source>
</evidence>
<proteinExistence type="predicted"/>
<feature type="compositionally biased region" description="Low complexity" evidence="1">
    <location>
        <begin position="286"/>
        <end position="307"/>
    </location>
</feature>
<feature type="region of interest" description="Disordered" evidence="1">
    <location>
        <begin position="15"/>
        <end position="50"/>
    </location>
</feature>
<dbReference type="EMBL" id="JAPFFF010000007">
    <property type="protein sequence ID" value="KAK8886365.1"/>
    <property type="molecule type" value="Genomic_DNA"/>
</dbReference>
<dbReference type="InterPro" id="IPR016024">
    <property type="entry name" value="ARM-type_fold"/>
</dbReference>
<feature type="compositionally biased region" description="Polar residues" evidence="1">
    <location>
        <begin position="529"/>
        <end position="551"/>
    </location>
</feature>
<feature type="compositionally biased region" description="Polar residues" evidence="1">
    <location>
        <begin position="308"/>
        <end position="317"/>
    </location>
</feature>
<dbReference type="InterPro" id="IPR002554">
    <property type="entry name" value="PP2A_B56"/>
</dbReference>
<reference evidence="2 3" key="1">
    <citation type="submission" date="2024-04" db="EMBL/GenBank/DDBJ databases">
        <title>Tritrichomonas musculus Genome.</title>
        <authorList>
            <person name="Alves-Ferreira E."/>
            <person name="Grigg M."/>
            <person name="Lorenzi H."/>
            <person name="Galac M."/>
        </authorList>
    </citation>
    <scope>NUCLEOTIDE SEQUENCE [LARGE SCALE GENOMIC DNA]</scope>
    <source>
        <strain evidence="2 3">EAF2021</strain>
    </source>
</reference>
<evidence type="ECO:0000313" key="3">
    <source>
        <dbReference type="Proteomes" id="UP001470230"/>
    </source>
</evidence>
<protein>
    <recommendedName>
        <fullName evidence="4">CLASP N-terminal domain-containing protein</fullName>
    </recommendedName>
</protein>
<feature type="region of interest" description="Disordered" evidence="1">
    <location>
        <begin position="281"/>
        <end position="594"/>
    </location>
</feature>
<evidence type="ECO:0000313" key="2">
    <source>
        <dbReference type="EMBL" id="KAK8886365.1"/>
    </source>
</evidence>
<organism evidence="2 3">
    <name type="scientific">Tritrichomonas musculus</name>
    <dbReference type="NCBI Taxonomy" id="1915356"/>
    <lineage>
        <taxon>Eukaryota</taxon>
        <taxon>Metamonada</taxon>
        <taxon>Parabasalia</taxon>
        <taxon>Tritrichomonadida</taxon>
        <taxon>Tritrichomonadidae</taxon>
        <taxon>Tritrichomonas</taxon>
    </lineage>
</organism>
<name>A0ABR2K5F7_9EUKA</name>
<feature type="compositionally biased region" description="Polar residues" evidence="1">
    <location>
        <begin position="408"/>
        <end position="443"/>
    </location>
</feature>
<dbReference type="Proteomes" id="UP001470230">
    <property type="component" value="Unassembled WGS sequence"/>
</dbReference>
<comment type="caution">
    <text evidence="2">The sequence shown here is derived from an EMBL/GenBank/DDBJ whole genome shotgun (WGS) entry which is preliminary data.</text>
</comment>
<feature type="compositionally biased region" description="Low complexity" evidence="1">
    <location>
        <begin position="555"/>
        <end position="577"/>
    </location>
</feature>
<feature type="compositionally biased region" description="Low complexity" evidence="1">
    <location>
        <begin position="352"/>
        <end position="382"/>
    </location>
</feature>
<feature type="compositionally biased region" description="Polar residues" evidence="1">
    <location>
        <begin position="471"/>
        <end position="522"/>
    </location>
</feature>
<dbReference type="Gene3D" id="1.25.10.10">
    <property type="entry name" value="Leucine-rich Repeat Variant"/>
    <property type="match status" value="1"/>
</dbReference>
<feature type="region of interest" description="Disordered" evidence="1">
    <location>
        <begin position="79"/>
        <end position="105"/>
    </location>
</feature>
<feature type="compositionally biased region" description="Polar residues" evidence="1">
    <location>
        <begin position="25"/>
        <end position="39"/>
    </location>
</feature>
<dbReference type="SUPFAM" id="SSF48371">
    <property type="entry name" value="ARM repeat"/>
    <property type="match status" value="2"/>
</dbReference>